<evidence type="ECO:0000256" key="12">
    <source>
        <dbReference type="ARBA" id="ARBA00054155"/>
    </source>
</evidence>
<dbReference type="InterPro" id="IPR010071">
    <property type="entry name" value="AA_adenyl_dom"/>
</dbReference>
<dbReference type="SMART" id="SM00827">
    <property type="entry name" value="PKS_AT"/>
    <property type="match status" value="1"/>
</dbReference>
<dbReference type="PANTHER" id="PTHR43775:SF37">
    <property type="entry name" value="SI:DKEY-61P9.11"/>
    <property type="match status" value="1"/>
</dbReference>
<feature type="domain" description="Carrier" evidence="13">
    <location>
        <begin position="603"/>
        <end position="680"/>
    </location>
</feature>
<organism evidence="15 16">
    <name type="scientific">Paraburkholderia ribeironis</name>
    <dbReference type="NCBI Taxonomy" id="1247936"/>
    <lineage>
        <taxon>Bacteria</taxon>
        <taxon>Pseudomonadati</taxon>
        <taxon>Pseudomonadota</taxon>
        <taxon>Betaproteobacteria</taxon>
        <taxon>Burkholderiales</taxon>
        <taxon>Burkholderiaceae</taxon>
        <taxon>Paraburkholderia</taxon>
    </lineage>
</organism>
<feature type="domain" description="Ketosynthase family 3 (KS3)" evidence="14">
    <location>
        <begin position="694"/>
        <end position="1115"/>
    </location>
</feature>
<dbReference type="PROSITE" id="PS50075">
    <property type="entry name" value="CARRIER"/>
    <property type="match status" value="3"/>
</dbReference>
<dbReference type="FunFam" id="3.40.47.10:FF:000019">
    <property type="entry name" value="Polyketide synthase type I"/>
    <property type="match status" value="1"/>
</dbReference>
<dbReference type="Pfam" id="PF13193">
    <property type="entry name" value="AMP-binding_C"/>
    <property type="match status" value="1"/>
</dbReference>
<dbReference type="Pfam" id="PF00501">
    <property type="entry name" value="AMP-binding"/>
    <property type="match status" value="2"/>
</dbReference>
<accession>A0A1N7RUR0</accession>
<dbReference type="EMBL" id="CYGX02000017">
    <property type="protein sequence ID" value="SIT38831.1"/>
    <property type="molecule type" value="Genomic_DNA"/>
</dbReference>
<dbReference type="SUPFAM" id="SSF56801">
    <property type="entry name" value="Acetyl-CoA synthetase-like"/>
    <property type="match status" value="2"/>
</dbReference>
<dbReference type="InterPro" id="IPR045851">
    <property type="entry name" value="AMP-bd_C_sf"/>
</dbReference>
<dbReference type="Gene3D" id="3.40.366.10">
    <property type="entry name" value="Malonyl-Coenzyme A Acyl Carrier Protein, domain 2"/>
    <property type="match status" value="1"/>
</dbReference>
<evidence type="ECO:0000259" key="13">
    <source>
        <dbReference type="PROSITE" id="PS50075"/>
    </source>
</evidence>
<dbReference type="InterPro" id="IPR050091">
    <property type="entry name" value="PKS_NRPS_Biosynth_Enz"/>
</dbReference>
<dbReference type="Pfam" id="PF23024">
    <property type="entry name" value="AMP-dom_DIP2-like"/>
    <property type="match status" value="1"/>
</dbReference>
<keyword evidence="16" id="KW-1185">Reference proteome</keyword>
<sequence>MHSTGNPTHVRLDTTIVDVLCARSATDGERLAFNFMATDDAAGHELSIGMLNQQARAIATCLKQAGVAGRVVLLFPAGLTFHAAYYGCLYAGLTAVPIPIPQLRPGRPERTALRLSRSREILRIAAPSAVLTTSSLRDKESRLNAALPELAALPWFAVDEVSIELAAAWRRPAIAAETLAYLQFTSGSTGTPKAAMVTHGNIMAQASGHAEVFPMPADSASVVWLPHSHDWGLTDGVVMPVINGHCCHLMAPPSFLQRPLRWLSAISRHRAYLSGGPNFAYDLCVRRIPPESLQSLDLSGWRIAQTGAETIRPSTIDAFARHFAVAGFQRKAFAPAYGLAEAVLVATGRHDTDSRPITLSVDRAALTKGRVEPAIAPGTSIDLASCGRPTSSLHLTIADPHSRQSVPAGRVGEIWLAGPSLAIGYYASPQKTKDTFQAHLSTGEGPFLRTGDLGFLHDGHLYMTGRLKELIIVAGQNHYPQEIELTVGSVHTNLRPNAAAAFSIERDGEERLVVLHEVAAGPIVPKASAIARDAVAAVADLHGLTLDTLVLLPPHTMPVTTSGKVERNLCRQRFLDGTLVELTRWQAPVPSRLDATGPSGRSKDAVEIRRRLVDTIARRTGIHADLVTDEACFADFGIDSRGAVALSGELEHLLGRDLPATLLYDHPTLGALVEAITRTDTFRPPVAKRGRPPLTDIAVVGMACRVLGASTAEEFWNLCLASAGCFSEVPRERFDSSAYLQKLDDISTLQPGRIYTDKGAFLPEVDRFDAGLFGIAGREAVAMDPQQRLLLEMAWEALENAGIAPTSLAGTPAGVYLGMSSADYQKLLMQTGTPAPWTATGGAPSVAAGRIAYAFGTRGPAMVVDTACSSGLVAVHLACKALRDGEAELALAGAVNLILTPDAYQNFCQARMLSPTGRCRPFAEAADGYVRGEGGGILVLKPLDRARSDGDRILAVIRGTAINHDGRSNGLTAPSREAQVEVVQRALADANARADEIGYIEAHGTGTALGDPIELGALGEVFGQSARPVALGSAKALIGHLEAAAGLTGLLKAIQALHHGVIPPQLHAEAPTSLFDWTRTTLYLPTVATSWPGRRLAGVSAFGISGTNAHVIVEAVDPSVEPVIARPPEAATRSSSVVLPLSAADPAALAELADGYRRMLAEAPAGSAPDICFSAATTRAALPFRLAVRGRDTTELVNALASARSNGSTERPIKGSAPRVIMLFPGQGAQFTGMARGLYEHCPVIRDVLDQGEALAAPHGIPSLLSVMFGTDRQRSIDDTRWTQPAMFVLEVAVATQWRAWGVEPVLCLGHSVGELAAACVAGGFSLADGLALVVARSRLMHAAPGSGGMAALAADSTTVETLLGTSRGLEIAASNAPDSTVIAGPISAVAEALRRAAALGIAGHELAVSHAFHTALMDEAVNAFASHVAEATFQPLRVPVLTARSAELIAVDSLIAPGYWQQQLRHRVNFQAALDRAAVIEPDAWFLEAGPGVTLLSFAAATVTGSAERCLTSFRRGADETADMLHSVGRLWQAGAPIVWGAVQRGRRVMLPSYPFQRHRYWLGTDATPPIPATPARDAVQIKPSPKSEPLALVDPGRLSNVEPAVRQRLLRDWLRARIADSSLVEQVRIDDDRPLVAFGIDSLMAIRLVNQIQTELQCSVPLAQILGGGSIATLADLLVTAIASHAGEPVSGRTLHAGSETPLPESLDPIPLSFSQLRLWLLDQLAPGNPAYNLPTSLHLTGPLDVDALERCLVEIMHRHPVLHTSFAARNGAPILRVAPHPTMSLHRIDLAQEDNDAALNDIAVREAATPLDLREAPLFRATLVQMAPNDHVLLLTFHHIVTDGWSLGGILMPELARLYRCLVTRQPLPAAVGATYADHAARMRRTLTDAALATALAYWKQQMADAPPVATLPTDRPRPGQRGYRGARRPWIIPASIADGVAAVGQRHGTTLFMSMLAGLKAVLYQWTGQADITIGTTLSIRTPETEAVFGDFTNFLPLRTVLSPGQSVADLLAAVRSTTLDAFTHGHCPFDRLVAEVNPIRCEGQNPLFAISFVLHAFDSRTQPVELSDTLSARFIPPLIQIENGTSEADLIIEAARGPEGLVLECEYDTDLYAAATIDRFLDHYQTWLGSLAEADEHTPVSALSTTTATAQAELVALGRSRQRLSASRETIAARFEAVACLIPTAVAIRDRASGRTWTYGELAQHAEALAYRLKARGIRLEHRVGLYLPRSGALVAAMLAVLKAGAAYLPFDTDWPLARVAAVASDARVELILHETGHAPDLPQRLLAVSFDAAADTGNFTAEPLPEFSPESAAYVIYTSGSTGQPKGVVVSHSNVLRLFDTTAPNFAFGREDVWLQFHSPAFDFSVWEIWGALLHGGQLVVIPALTARDPDEIEALMHTEGITVFSQTPSAFRAFLRSHLPRRHSLERLRLVIFGGEALDPSMLKDWFAFYGDRRPSLVNMYGITETTVHNTICQLKQADRAARSIIGQPLADRDLYLLDRHMQLVPIGAIGEIYVGGGGIARGYLGRAALTAQRFLPDPFSGLAGARLYRSGDLARRLPGGELEYLGRGDQQVKVRGHRIEPDEISKVLGDHQAVAECLVKALDEGNEKALVAYVVPTKHATSPTVERHADVVERWRDVFDETYALGTGAADTFNLSGWNSSYDGLPIPEHEMREWLEYSVATLRELRPRRVLEMGCGTGMLLLRLAPDCEHYIGMDISAAALRHVDEALARRPAMHARVSLLQGAADNFDAVAPGSVDTIVLNSVVQLFPGIDYLERVIARALAVVAPGGTVFIGDVRSHALLAAFHLSVLLHRGGQKMDDLAEQVDARCRADKELTVDPSYFHGLRTRHPGLGPVEIRLKRTRADNEMSLFRFDVVLHRTEAGTNALACDWFAAPSGLEDLRDLLVSRTAPFGLRDIPNKRIAALAATLDLRRHAHPSTHAPGTTIEMHPAELTHLAEQLGWRVRLQWNAADHRDGRFDALFVTGRPGDGRGVAEAAAFGMSTVLPKDWHALANIPDHGLRYPQLASELRQHIAARLPSYMVPKAVVILDELPLTANGKLDAGRLPLPGRRRANEETFVAPRDALDQAIATAWTEVLGIDRISINDNFFDLGGHSLAATQLVSRLRSTLAVDVSLRLIFLKPTIADQHASILEKLTEDARDSAGIDPVALKLA</sequence>
<dbReference type="STRING" id="1247936.BN2475_170088"/>
<evidence type="ECO:0000313" key="15">
    <source>
        <dbReference type="EMBL" id="SIT38831.1"/>
    </source>
</evidence>
<dbReference type="InterPro" id="IPR029058">
    <property type="entry name" value="AB_hydrolase_fold"/>
</dbReference>
<dbReference type="Gene3D" id="1.10.1200.10">
    <property type="entry name" value="ACP-like"/>
    <property type="match status" value="2"/>
</dbReference>
<evidence type="ECO:0000256" key="10">
    <source>
        <dbReference type="ARBA" id="ARBA00023268"/>
    </source>
</evidence>
<dbReference type="CDD" id="cd02440">
    <property type="entry name" value="AdoMet_MTases"/>
    <property type="match status" value="1"/>
</dbReference>
<keyword evidence="10" id="KW-0511">Multifunctional enzyme</keyword>
<dbReference type="Gene3D" id="3.30.300.30">
    <property type="match status" value="3"/>
</dbReference>
<dbReference type="NCBIfam" id="TIGR01733">
    <property type="entry name" value="AA-adenyl-dom"/>
    <property type="match status" value="1"/>
</dbReference>
<dbReference type="Pfam" id="PF08242">
    <property type="entry name" value="Methyltransf_12"/>
    <property type="match status" value="1"/>
</dbReference>
<keyword evidence="6" id="KW-0677">Repeat</keyword>
<dbReference type="InterPro" id="IPR029063">
    <property type="entry name" value="SAM-dependent_MTases_sf"/>
</dbReference>
<dbReference type="InterPro" id="IPR023213">
    <property type="entry name" value="CAT-like_dom_sf"/>
</dbReference>
<keyword evidence="5 15" id="KW-0808">Transferase</keyword>
<dbReference type="GO" id="GO:0006633">
    <property type="term" value="P:fatty acid biosynthetic process"/>
    <property type="evidence" value="ECO:0007669"/>
    <property type="project" value="InterPro"/>
</dbReference>
<keyword evidence="7" id="KW-0276">Fatty acid metabolism</keyword>
<evidence type="ECO:0000256" key="1">
    <source>
        <dbReference type="ARBA" id="ARBA00001957"/>
    </source>
</evidence>
<protein>
    <submittedName>
        <fullName evidence="15">Putative Non-ribosomal peptide synthetase</fullName>
        <ecNumber evidence="15">2.3.1.94</ecNumber>
    </submittedName>
</protein>
<gene>
    <name evidence="15" type="ORF">BN2475_170088</name>
</gene>
<dbReference type="GO" id="GO:0005886">
    <property type="term" value="C:plasma membrane"/>
    <property type="evidence" value="ECO:0007669"/>
    <property type="project" value="TreeGrafter"/>
</dbReference>
<dbReference type="SMART" id="SM00825">
    <property type="entry name" value="PKS_KS"/>
    <property type="match status" value="1"/>
</dbReference>
<dbReference type="Pfam" id="PF00550">
    <property type="entry name" value="PP-binding"/>
    <property type="match status" value="3"/>
</dbReference>
<dbReference type="FunFam" id="3.40.50.980:FF:000002">
    <property type="entry name" value="Enterobactin synthetase component F"/>
    <property type="match status" value="1"/>
</dbReference>
<dbReference type="EC" id="2.3.1.94" evidence="15"/>
<dbReference type="GO" id="GO:0004312">
    <property type="term" value="F:fatty acid synthase activity"/>
    <property type="evidence" value="ECO:0007669"/>
    <property type="project" value="TreeGrafter"/>
</dbReference>
<dbReference type="SUPFAM" id="SSF55048">
    <property type="entry name" value="Probable ACP-binding domain of malonyl-CoA ACP transacylase"/>
    <property type="match status" value="1"/>
</dbReference>
<dbReference type="InterPro" id="IPR018201">
    <property type="entry name" value="Ketoacyl_synth_AS"/>
</dbReference>
<dbReference type="FunFam" id="1.10.1200.10:FF:000005">
    <property type="entry name" value="Nonribosomal peptide synthetase 1"/>
    <property type="match status" value="1"/>
</dbReference>
<dbReference type="Pfam" id="PF22621">
    <property type="entry name" value="CurL-like_PKS_C"/>
    <property type="match status" value="1"/>
</dbReference>
<dbReference type="Gene3D" id="3.40.50.1820">
    <property type="entry name" value="alpha/beta hydrolase"/>
    <property type="match status" value="1"/>
</dbReference>
<dbReference type="PANTHER" id="PTHR43775">
    <property type="entry name" value="FATTY ACID SYNTHASE"/>
    <property type="match status" value="1"/>
</dbReference>
<dbReference type="InterPro" id="IPR006162">
    <property type="entry name" value="Ppantetheine_attach_site"/>
</dbReference>
<keyword evidence="8" id="KW-0175">Coiled coil</keyword>
<dbReference type="Pfam" id="PF00109">
    <property type="entry name" value="ketoacyl-synt"/>
    <property type="match status" value="1"/>
</dbReference>
<dbReference type="InterPro" id="IPR001242">
    <property type="entry name" value="Condensation_dom"/>
</dbReference>
<dbReference type="PROSITE" id="PS00012">
    <property type="entry name" value="PHOSPHOPANTETHEINE"/>
    <property type="match status" value="2"/>
</dbReference>
<dbReference type="SUPFAM" id="SSF53901">
    <property type="entry name" value="Thiolase-like"/>
    <property type="match status" value="1"/>
</dbReference>
<dbReference type="FunFam" id="3.40.50.12780:FF:000012">
    <property type="entry name" value="Non-ribosomal peptide synthetase"/>
    <property type="match status" value="1"/>
</dbReference>
<keyword evidence="9" id="KW-0443">Lipid metabolism</keyword>
<dbReference type="SMART" id="SM00823">
    <property type="entry name" value="PKS_PP"/>
    <property type="match status" value="3"/>
</dbReference>
<keyword evidence="3" id="KW-0596">Phosphopantetheine</keyword>
<reference evidence="15 16" key="1">
    <citation type="submission" date="2016-12" db="EMBL/GenBank/DDBJ databases">
        <authorList>
            <person name="Song W.-J."/>
            <person name="Kurnit D.M."/>
        </authorList>
    </citation>
    <scope>NUCLEOTIDE SEQUENCE [LARGE SCALE GENOMIC DNA]</scope>
    <source>
        <strain evidence="15 16">STM7296</strain>
    </source>
</reference>
<comment type="similarity">
    <text evidence="2">Belongs to the ATP-dependent AMP-binding enzyme family.</text>
</comment>
<dbReference type="Gene3D" id="3.40.47.10">
    <property type="match status" value="1"/>
</dbReference>
<evidence type="ECO:0000256" key="3">
    <source>
        <dbReference type="ARBA" id="ARBA00022450"/>
    </source>
</evidence>
<dbReference type="PROSITE" id="PS00606">
    <property type="entry name" value="KS3_1"/>
    <property type="match status" value="1"/>
</dbReference>
<dbReference type="SUPFAM" id="SSF52777">
    <property type="entry name" value="CoA-dependent acyltransferases"/>
    <property type="match status" value="2"/>
</dbReference>
<dbReference type="CDD" id="cd19531">
    <property type="entry name" value="LCL_NRPS-like"/>
    <property type="match status" value="1"/>
</dbReference>
<dbReference type="SMART" id="SM01294">
    <property type="entry name" value="PKS_PP_betabranch"/>
    <property type="match status" value="1"/>
</dbReference>
<comment type="cofactor">
    <cofactor evidence="1">
        <name>pantetheine 4'-phosphate</name>
        <dbReference type="ChEBI" id="CHEBI:47942"/>
    </cofactor>
</comment>
<feature type="domain" description="Carrier" evidence="13">
    <location>
        <begin position="1602"/>
        <end position="1684"/>
    </location>
</feature>
<evidence type="ECO:0000256" key="2">
    <source>
        <dbReference type="ARBA" id="ARBA00006432"/>
    </source>
</evidence>
<dbReference type="InterPro" id="IPR001227">
    <property type="entry name" value="Ac_transferase_dom_sf"/>
</dbReference>
<dbReference type="FunFam" id="2.30.38.10:FF:000001">
    <property type="entry name" value="Non-ribosomal peptide synthetase PvdI"/>
    <property type="match status" value="1"/>
</dbReference>
<dbReference type="FunFam" id="3.40.50.12780:FF:000013">
    <property type="entry name" value="Long-chain-fatty-acid--AMP ligase FadD32"/>
    <property type="match status" value="1"/>
</dbReference>
<dbReference type="InterPro" id="IPR020845">
    <property type="entry name" value="AMP-binding_CS"/>
</dbReference>
<dbReference type="Pfam" id="PF00698">
    <property type="entry name" value="Acyl_transf_1"/>
    <property type="match status" value="1"/>
</dbReference>
<dbReference type="GO" id="GO:0009403">
    <property type="term" value="P:toxin biosynthetic process"/>
    <property type="evidence" value="ECO:0007669"/>
    <property type="project" value="UniProtKB-ARBA"/>
</dbReference>
<dbReference type="InterPro" id="IPR014043">
    <property type="entry name" value="Acyl_transferase_dom"/>
</dbReference>
<dbReference type="InterPro" id="IPR025110">
    <property type="entry name" value="AMP-bd_C"/>
</dbReference>
<dbReference type="GO" id="GO:0004315">
    <property type="term" value="F:3-oxoacyl-[acyl-carrier-protein] synthase activity"/>
    <property type="evidence" value="ECO:0007669"/>
    <property type="project" value="InterPro"/>
</dbReference>
<dbReference type="InterPro" id="IPR014031">
    <property type="entry name" value="Ketoacyl_synth_C"/>
</dbReference>
<comment type="similarity">
    <text evidence="11">In the C-terminal section; belongs to the NRP synthetase family.</text>
</comment>
<dbReference type="InterPro" id="IPR009081">
    <property type="entry name" value="PP-bd_ACP"/>
</dbReference>
<dbReference type="InterPro" id="IPR013217">
    <property type="entry name" value="Methyltransf_12"/>
</dbReference>
<dbReference type="CDD" id="cd00833">
    <property type="entry name" value="PKS"/>
    <property type="match status" value="1"/>
</dbReference>
<dbReference type="GO" id="GO:0047879">
    <property type="term" value="F:erythronolide synthase activity"/>
    <property type="evidence" value="ECO:0007669"/>
    <property type="project" value="UniProtKB-EC"/>
</dbReference>
<dbReference type="SUPFAM" id="SSF53335">
    <property type="entry name" value="S-adenosyl-L-methionine-dependent methyltransferases"/>
    <property type="match status" value="1"/>
</dbReference>
<dbReference type="SUPFAM" id="SSF52151">
    <property type="entry name" value="FabD/lysophospholipase-like"/>
    <property type="match status" value="1"/>
</dbReference>
<evidence type="ECO:0000256" key="8">
    <source>
        <dbReference type="ARBA" id="ARBA00023054"/>
    </source>
</evidence>
<dbReference type="SUPFAM" id="SSF47336">
    <property type="entry name" value="ACP-like"/>
    <property type="match status" value="3"/>
</dbReference>
<dbReference type="Gene3D" id="3.40.50.150">
    <property type="entry name" value="Vaccinia Virus protein VP39"/>
    <property type="match status" value="1"/>
</dbReference>
<dbReference type="Proteomes" id="UP000187012">
    <property type="component" value="Unassembled WGS sequence"/>
</dbReference>
<dbReference type="GO" id="GO:0071770">
    <property type="term" value="P:DIM/DIP cell wall layer assembly"/>
    <property type="evidence" value="ECO:0007669"/>
    <property type="project" value="TreeGrafter"/>
</dbReference>
<name>A0A1N7RUR0_9BURK</name>
<evidence type="ECO:0000256" key="5">
    <source>
        <dbReference type="ARBA" id="ARBA00022679"/>
    </source>
</evidence>
<dbReference type="InterPro" id="IPR020806">
    <property type="entry name" value="PKS_PP-bd"/>
</dbReference>
<dbReference type="GO" id="GO:0005737">
    <property type="term" value="C:cytoplasm"/>
    <property type="evidence" value="ECO:0007669"/>
    <property type="project" value="TreeGrafter"/>
</dbReference>
<dbReference type="PROSITE" id="PS52004">
    <property type="entry name" value="KS3_2"/>
    <property type="match status" value="1"/>
</dbReference>
<dbReference type="Gene3D" id="3.40.50.12780">
    <property type="entry name" value="N-terminal domain of ligase-like"/>
    <property type="match status" value="2"/>
</dbReference>
<dbReference type="InterPro" id="IPR042099">
    <property type="entry name" value="ANL_N_sf"/>
</dbReference>
<dbReference type="InterPro" id="IPR040097">
    <property type="entry name" value="FAAL/FAAC"/>
</dbReference>
<evidence type="ECO:0000259" key="14">
    <source>
        <dbReference type="PROSITE" id="PS52004"/>
    </source>
</evidence>
<dbReference type="InterPro" id="IPR000873">
    <property type="entry name" value="AMP-dep_synth/lig_dom"/>
</dbReference>
<dbReference type="Pfam" id="PF02801">
    <property type="entry name" value="Ketoacyl-synt_C"/>
    <property type="match status" value="1"/>
</dbReference>
<evidence type="ECO:0000256" key="9">
    <source>
        <dbReference type="ARBA" id="ARBA00023098"/>
    </source>
</evidence>
<dbReference type="InterPro" id="IPR016039">
    <property type="entry name" value="Thiolase-like"/>
</dbReference>
<dbReference type="InterPro" id="IPR014030">
    <property type="entry name" value="Ketoacyl_synth_N"/>
</dbReference>
<keyword evidence="15" id="KW-0012">Acyltransferase</keyword>
<dbReference type="InterPro" id="IPR016035">
    <property type="entry name" value="Acyl_Trfase/lysoPLipase"/>
</dbReference>
<dbReference type="Gene3D" id="3.30.70.3290">
    <property type="match status" value="1"/>
</dbReference>
<evidence type="ECO:0000313" key="16">
    <source>
        <dbReference type="Proteomes" id="UP000187012"/>
    </source>
</evidence>
<dbReference type="GO" id="GO:0031177">
    <property type="term" value="F:phosphopantetheine binding"/>
    <property type="evidence" value="ECO:0007669"/>
    <property type="project" value="InterPro"/>
</dbReference>
<dbReference type="CDD" id="cd05931">
    <property type="entry name" value="FAAL"/>
    <property type="match status" value="1"/>
</dbReference>
<keyword evidence="4" id="KW-0597">Phosphoprotein</keyword>
<feature type="domain" description="Carrier" evidence="13">
    <location>
        <begin position="3089"/>
        <end position="3164"/>
    </location>
</feature>
<dbReference type="InterPro" id="IPR016036">
    <property type="entry name" value="Malonyl_transacylase_ACP-bd"/>
</dbReference>
<dbReference type="PROSITE" id="PS00455">
    <property type="entry name" value="AMP_BINDING"/>
    <property type="match status" value="2"/>
</dbReference>
<evidence type="ECO:0000256" key="11">
    <source>
        <dbReference type="ARBA" id="ARBA00029443"/>
    </source>
</evidence>
<comment type="function">
    <text evidence="12">Involved in production of the polyketide antibiotic thailandamide.</text>
</comment>
<evidence type="ECO:0000256" key="6">
    <source>
        <dbReference type="ARBA" id="ARBA00022737"/>
    </source>
</evidence>
<evidence type="ECO:0000256" key="4">
    <source>
        <dbReference type="ARBA" id="ARBA00022553"/>
    </source>
</evidence>
<dbReference type="InterPro" id="IPR020841">
    <property type="entry name" value="PKS_Beta-ketoAc_synthase_dom"/>
</dbReference>
<proteinExistence type="inferred from homology"/>
<dbReference type="Gene3D" id="3.30.559.30">
    <property type="entry name" value="Nonribosomal peptide synthetase, condensation domain"/>
    <property type="match status" value="1"/>
</dbReference>
<dbReference type="InterPro" id="IPR036736">
    <property type="entry name" value="ACP-like_sf"/>
</dbReference>
<dbReference type="Gene3D" id="3.30.559.10">
    <property type="entry name" value="Chloramphenicol acetyltransferase-like domain"/>
    <property type="match status" value="1"/>
</dbReference>
<evidence type="ECO:0000256" key="7">
    <source>
        <dbReference type="ARBA" id="ARBA00022832"/>
    </source>
</evidence>
<dbReference type="Pfam" id="PF00668">
    <property type="entry name" value="Condensation"/>
    <property type="match status" value="1"/>
</dbReference>